<evidence type="ECO:0000256" key="3">
    <source>
        <dbReference type="ARBA" id="ARBA00022449"/>
    </source>
</evidence>
<dbReference type="InterPro" id="IPR004481">
    <property type="entry name" value="K/Na/Ca-exchanger"/>
</dbReference>
<keyword evidence="5 8" id="KW-1133">Transmembrane helix</keyword>
<keyword evidence="11" id="KW-1185">Reference proteome</keyword>
<comment type="subcellular location">
    <subcellularLocation>
        <location evidence="1">Membrane</location>
        <topology evidence="1">Multi-pass membrane protein</topology>
    </subcellularLocation>
</comment>
<evidence type="ECO:0000256" key="1">
    <source>
        <dbReference type="ARBA" id="ARBA00004141"/>
    </source>
</evidence>
<dbReference type="GO" id="GO:0005886">
    <property type="term" value="C:plasma membrane"/>
    <property type="evidence" value="ECO:0007669"/>
    <property type="project" value="TreeGrafter"/>
</dbReference>
<organism evidence="10 11">
    <name type="scientific">Trichoderma parareesei</name>
    <name type="common">Filamentous fungus</name>
    <dbReference type="NCBI Taxonomy" id="858221"/>
    <lineage>
        <taxon>Eukaryota</taxon>
        <taxon>Fungi</taxon>
        <taxon>Dikarya</taxon>
        <taxon>Ascomycota</taxon>
        <taxon>Pezizomycotina</taxon>
        <taxon>Sordariomycetes</taxon>
        <taxon>Hypocreomycetidae</taxon>
        <taxon>Hypocreales</taxon>
        <taxon>Hypocreaceae</taxon>
        <taxon>Trichoderma</taxon>
    </lineage>
</organism>
<sequence length="363" mass="38243">MAQSDGLAFNIGAFASTLFLLEFGADKFITHTAAVASRIGVSEVIIGLLTAGAEWEELAVVVASLAQGRSSLAMGNVIGAAISNILGAFSLGLLCYERGKTVEFDRSSQIYSLLTLALTTAVTPVIYLSTSITWLVCGPLLVVAFGFYFVLIAVAIGRGVLAAPEDSDASDADDEDEDEDERSVPSLRGLLANSPDTSVRAYPRRYRRRLASDAFYLSFGFLAICLAGYVLSQAAINVIDRLGISDILFSIIVIAIATTLPEKFVAVVSGYRGHPGILVANCAGSNIFLLSLCCGIIMMDTKGDLDGGNVTVSELVVLWASTAAFTATVWFGAGFSRLIGGIMVVCYIAFIALEFTVIHGVAG</sequence>
<dbReference type="Gene3D" id="1.20.1420.30">
    <property type="entry name" value="NCX, central ion-binding region"/>
    <property type="match status" value="2"/>
</dbReference>
<evidence type="ECO:0000256" key="6">
    <source>
        <dbReference type="ARBA" id="ARBA00023136"/>
    </source>
</evidence>
<keyword evidence="6 8" id="KW-0472">Membrane</keyword>
<dbReference type="Proteomes" id="UP000219286">
    <property type="component" value="Unassembled WGS sequence"/>
</dbReference>
<dbReference type="PANTHER" id="PTHR10846">
    <property type="entry name" value="SODIUM/POTASSIUM/CALCIUM EXCHANGER"/>
    <property type="match status" value="1"/>
</dbReference>
<protein>
    <submittedName>
        <fullName evidence="10">Calcium transporter</fullName>
    </submittedName>
</protein>
<feature type="domain" description="Sodium/calcium exchanger membrane region" evidence="9">
    <location>
        <begin position="11"/>
        <end position="151"/>
    </location>
</feature>
<evidence type="ECO:0000313" key="11">
    <source>
        <dbReference type="Proteomes" id="UP000219286"/>
    </source>
</evidence>
<evidence type="ECO:0000259" key="9">
    <source>
        <dbReference type="Pfam" id="PF01699"/>
    </source>
</evidence>
<comment type="caution">
    <text evidence="10">The sequence shown here is derived from an EMBL/GenBank/DDBJ whole genome shotgun (WGS) entry which is preliminary data.</text>
</comment>
<comment type="similarity">
    <text evidence="2">Belongs to the Ca(2+):cation antiporter (CaCA) (TC 2.A.19) family. SLC24A subfamily.</text>
</comment>
<dbReference type="InterPro" id="IPR004837">
    <property type="entry name" value="NaCa_Exmemb"/>
</dbReference>
<proteinExistence type="inferred from homology"/>
<dbReference type="AlphaFoldDB" id="A0A2H2ZSH4"/>
<dbReference type="Pfam" id="PF01699">
    <property type="entry name" value="Na_Ca_ex"/>
    <property type="match status" value="2"/>
</dbReference>
<feature type="transmembrane region" description="Helical" evidence="8">
    <location>
        <begin position="108"/>
        <end position="127"/>
    </location>
</feature>
<feature type="transmembrane region" description="Helical" evidence="8">
    <location>
        <begin position="338"/>
        <end position="362"/>
    </location>
</feature>
<feature type="transmembrane region" description="Helical" evidence="8">
    <location>
        <begin position="6"/>
        <end position="23"/>
    </location>
</feature>
<feature type="transmembrane region" description="Helical" evidence="8">
    <location>
        <begin position="133"/>
        <end position="156"/>
    </location>
</feature>
<accession>A0A2H2ZSH4</accession>
<feature type="compositionally biased region" description="Acidic residues" evidence="7">
    <location>
        <begin position="167"/>
        <end position="181"/>
    </location>
</feature>
<reference evidence="10 11" key="1">
    <citation type="journal article" date="2015" name="Genome Announc.">
        <title>Genome sequence and annotation of Trichoderma parareesei, the ancestor of the cellulase producer Trichoderma reesei.</title>
        <authorList>
            <person name="Yang D."/>
            <person name="Pomraning K."/>
            <person name="Kopchinskiy A."/>
            <person name="Karimi Aghcheh R."/>
            <person name="Atanasova L."/>
            <person name="Chenthamara K."/>
            <person name="Baker S.E."/>
            <person name="Zhang R."/>
            <person name="Shen Q."/>
            <person name="Freitag M."/>
            <person name="Kubicek C.P."/>
            <person name="Druzhinina I.S."/>
        </authorList>
    </citation>
    <scope>NUCLEOTIDE SEQUENCE [LARGE SCALE GENOMIC DNA]</scope>
    <source>
        <strain evidence="10 11">CBS 125925</strain>
    </source>
</reference>
<dbReference type="InterPro" id="IPR044880">
    <property type="entry name" value="NCX_ion-bd_dom_sf"/>
</dbReference>
<evidence type="ECO:0000256" key="2">
    <source>
        <dbReference type="ARBA" id="ARBA00005364"/>
    </source>
</evidence>
<feature type="transmembrane region" description="Helical" evidence="8">
    <location>
        <begin position="214"/>
        <end position="235"/>
    </location>
</feature>
<keyword evidence="3" id="KW-0813">Transport</keyword>
<feature type="transmembrane region" description="Helical" evidence="8">
    <location>
        <begin position="310"/>
        <end position="331"/>
    </location>
</feature>
<evidence type="ECO:0000256" key="5">
    <source>
        <dbReference type="ARBA" id="ARBA00022989"/>
    </source>
</evidence>
<dbReference type="GO" id="GO:0008273">
    <property type="term" value="F:calcium, potassium:sodium antiporter activity"/>
    <property type="evidence" value="ECO:0007669"/>
    <property type="project" value="TreeGrafter"/>
</dbReference>
<dbReference type="GO" id="GO:0005262">
    <property type="term" value="F:calcium channel activity"/>
    <property type="evidence" value="ECO:0007669"/>
    <property type="project" value="TreeGrafter"/>
</dbReference>
<dbReference type="OrthoDB" id="2127281at2759"/>
<keyword evidence="4 8" id="KW-0812">Transmembrane</keyword>
<dbReference type="PANTHER" id="PTHR10846:SF8">
    <property type="entry name" value="INNER MEMBRANE PROTEIN YRBG"/>
    <property type="match status" value="1"/>
</dbReference>
<gene>
    <name evidence="10" type="ORF">A9Z42_0068030</name>
</gene>
<dbReference type="GO" id="GO:0006874">
    <property type="term" value="P:intracellular calcium ion homeostasis"/>
    <property type="evidence" value="ECO:0007669"/>
    <property type="project" value="TreeGrafter"/>
</dbReference>
<feature type="transmembrane region" description="Helical" evidence="8">
    <location>
        <begin position="247"/>
        <end position="265"/>
    </location>
</feature>
<name>A0A2H2ZSH4_TRIPA</name>
<keyword evidence="3" id="KW-0050">Antiport</keyword>
<evidence type="ECO:0000313" key="10">
    <source>
        <dbReference type="EMBL" id="OTA06100.1"/>
    </source>
</evidence>
<feature type="domain" description="Sodium/calcium exchanger membrane region" evidence="9">
    <location>
        <begin position="216"/>
        <end position="353"/>
    </location>
</feature>
<feature type="region of interest" description="Disordered" evidence="7">
    <location>
        <begin position="167"/>
        <end position="191"/>
    </location>
</feature>
<dbReference type="EMBL" id="LFMI01000658">
    <property type="protein sequence ID" value="OTA06100.1"/>
    <property type="molecule type" value="Genomic_DNA"/>
</dbReference>
<evidence type="ECO:0000256" key="8">
    <source>
        <dbReference type="SAM" id="Phobius"/>
    </source>
</evidence>
<evidence type="ECO:0000256" key="7">
    <source>
        <dbReference type="SAM" id="MobiDB-lite"/>
    </source>
</evidence>
<feature type="transmembrane region" description="Helical" evidence="8">
    <location>
        <begin position="277"/>
        <end position="298"/>
    </location>
</feature>
<feature type="transmembrane region" description="Helical" evidence="8">
    <location>
        <begin position="73"/>
        <end position="96"/>
    </location>
</feature>
<evidence type="ECO:0000256" key="4">
    <source>
        <dbReference type="ARBA" id="ARBA00022692"/>
    </source>
</evidence>